<comment type="caution">
    <text evidence="1">The sequence shown here is derived from an EMBL/GenBank/DDBJ whole genome shotgun (WGS) entry which is preliminary data.</text>
</comment>
<dbReference type="Proteomes" id="UP001054837">
    <property type="component" value="Unassembled WGS sequence"/>
</dbReference>
<sequence>MNKNETRIPISWNERNSTKGITVSVTVAREVLFFPNENNKKNSRPIKERLPPLALNLCHQKREEEIAITGSEKKVPQACSDDLSTLKE</sequence>
<protein>
    <submittedName>
        <fullName evidence="1">Uncharacterized protein</fullName>
    </submittedName>
</protein>
<evidence type="ECO:0000313" key="1">
    <source>
        <dbReference type="EMBL" id="GIY30321.1"/>
    </source>
</evidence>
<organism evidence="1 2">
    <name type="scientific">Caerostris darwini</name>
    <dbReference type="NCBI Taxonomy" id="1538125"/>
    <lineage>
        <taxon>Eukaryota</taxon>
        <taxon>Metazoa</taxon>
        <taxon>Ecdysozoa</taxon>
        <taxon>Arthropoda</taxon>
        <taxon>Chelicerata</taxon>
        <taxon>Arachnida</taxon>
        <taxon>Araneae</taxon>
        <taxon>Araneomorphae</taxon>
        <taxon>Entelegynae</taxon>
        <taxon>Araneoidea</taxon>
        <taxon>Araneidae</taxon>
        <taxon>Caerostris</taxon>
    </lineage>
</organism>
<accession>A0AAV4SB01</accession>
<keyword evidence="2" id="KW-1185">Reference proteome</keyword>
<proteinExistence type="predicted"/>
<evidence type="ECO:0000313" key="2">
    <source>
        <dbReference type="Proteomes" id="UP001054837"/>
    </source>
</evidence>
<gene>
    <name evidence="1" type="ORF">CDAR_529501</name>
</gene>
<reference evidence="1 2" key="1">
    <citation type="submission" date="2021-06" db="EMBL/GenBank/DDBJ databases">
        <title>Caerostris darwini draft genome.</title>
        <authorList>
            <person name="Kono N."/>
            <person name="Arakawa K."/>
        </authorList>
    </citation>
    <scope>NUCLEOTIDE SEQUENCE [LARGE SCALE GENOMIC DNA]</scope>
</reference>
<dbReference type="AlphaFoldDB" id="A0AAV4SB01"/>
<dbReference type="EMBL" id="BPLQ01007472">
    <property type="protein sequence ID" value="GIY30321.1"/>
    <property type="molecule type" value="Genomic_DNA"/>
</dbReference>
<name>A0AAV4SB01_9ARAC</name>